<dbReference type="InterPro" id="IPR038425">
    <property type="entry name" value="GAT_sf"/>
</dbReference>
<evidence type="ECO:0000256" key="9">
    <source>
        <dbReference type="ARBA" id="ARBA00023136"/>
    </source>
</evidence>
<comment type="similarity">
    <text evidence="3">Belongs to the GGA protein family.</text>
</comment>
<evidence type="ECO:0000259" key="11">
    <source>
        <dbReference type="PROSITE" id="PS50180"/>
    </source>
</evidence>
<dbReference type="InterPro" id="IPR002014">
    <property type="entry name" value="VHS_dom"/>
</dbReference>
<organism evidence="13 14">
    <name type="scientific">Priapulus caudatus</name>
    <name type="common">Priapulid worm</name>
    <dbReference type="NCBI Taxonomy" id="37621"/>
    <lineage>
        <taxon>Eukaryota</taxon>
        <taxon>Metazoa</taxon>
        <taxon>Ecdysozoa</taxon>
        <taxon>Scalidophora</taxon>
        <taxon>Priapulida</taxon>
        <taxon>Priapulimorpha</taxon>
        <taxon>Priapulimorphida</taxon>
        <taxon>Priapulidae</taxon>
        <taxon>Priapulus</taxon>
    </lineage>
</organism>
<dbReference type="SUPFAM" id="SSF48464">
    <property type="entry name" value="ENTH/VHS domain"/>
    <property type="match status" value="1"/>
</dbReference>
<dbReference type="Gene3D" id="1.20.58.160">
    <property type="match status" value="1"/>
</dbReference>
<dbReference type="SMART" id="SM00288">
    <property type="entry name" value="VHS"/>
    <property type="match status" value="1"/>
</dbReference>
<evidence type="ECO:0000256" key="2">
    <source>
        <dbReference type="ARBA" id="ARBA00004220"/>
    </source>
</evidence>
<feature type="domain" description="VHS" evidence="10">
    <location>
        <begin position="14"/>
        <end position="144"/>
    </location>
</feature>
<evidence type="ECO:0000259" key="10">
    <source>
        <dbReference type="PROSITE" id="PS50179"/>
    </source>
</evidence>
<reference evidence="14" key="1">
    <citation type="submission" date="2025-08" db="UniProtKB">
        <authorList>
            <consortium name="RefSeq"/>
        </authorList>
    </citation>
    <scope>IDENTIFICATION</scope>
</reference>
<evidence type="ECO:0000256" key="8">
    <source>
        <dbReference type="ARBA" id="ARBA00023034"/>
    </source>
</evidence>
<keyword evidence="7" id="KW-0653">Protein transport</keyword>
<evidence type="ECO:0000256" key="5">
    <source>
        <dbReference type="ARBA" id="ARBA00022753"/>
    </source>
</evidence>
<dbReference type="Gene3D" id="2.60.40.1230">
    <property type="match status" value="1"/>
</dbReference>
<dbReference type="InterPro" id="IPR004152">
    <property type="entry name" value="GAT_dom"/>
</dbReference>
<dbReference type="SUPFAM" id="SSF89009">
    <property type="entry name" value="GAT-like domain"/>
    <property type="match status" value="1"/>
</dbReference>
<keyword evidence="4" id="KW-0813">Transport</keyword>
<dbReference type="InterPro" id="IPR008152">
    <property type="entry name" value="Clathrin_a/b/g-adaptin_app_Ig"/>
</dbReference>
<dbReference type="CDD" id="cd14234">
    <property type="entry name" value="GAT_GGA_meta"/>
    <property type="match status" value="1"/>
</dbReference>
<feature type="domain" description="GAT" evidence="12">
    <location>
        <begin position="176"/>
        <end position="301"/>
    </location>
</feature>
<dbReference type="PANTHER" id="PTHR45905">
    <property type="entry name" value="GOLGI-LOCALIZED, GAMMA-ADAPTIN EAR CONTAINING, ARF BINDING PROTEIN"/>
    <property type="match status" value="1"/>
</dbReference>
<name>A0ABM1EK36_PRICU</name>
<dbReference type="PROSITE" id="PS50909">
    <property type="entry name" value="GAT"/>
    <property type="match status" value="1"/>
</dbReference>
<dbReference type="Gene3D" id="1.25.40.90">
    <property type="match status" value="1"/>
</dbReference>
<keyword evidence="9" id="KW-0472">Membrane</keyword>
<dbReference type="GeneID" id="106813026"/>
<protein>
    <submittedName>
        <fullName evidence="14">ADP-ribosylation factor-binding protein GGA1-like</fullName>
    </submittedName>
</protein>
<keyword evidence="6" id="KW-0832">Ubl conjugation</keyword>
<sequence>MAASDSLENIFNQITNPVNCEENWEQIITFCDQVNREHEGPQTACKLISHKIQSPQEWEALIALSVLEHCAKNCEKRFHQEIGKFRFLNEMIKLVSPKYLGNKTSPRVHVKVIELMYQWTLIAPHEPKIKEAYEMLKRQGIVKQDPILPASPVRNIQYGNTGVVPPSPRRNELAIDADKQKLLSKLLKSRNPDDLQAANRLIKNLVREDAAKSEKVSKRISDLETVGNNAKLLADMLSNYSSATASAEDRELMKELYVSCDKLRPSLFRLASETDDDAIGDVLKANDELTRVMERYKAVIIDDNPVQLVADARQENGERLLGSTHKGAAGPSLLDLDTTSTSQAAQIADSALLDADLSAMGMSEFTNDSMHLTPAKTAATQKSASSLSELDDIFSVPGTATQPANSNVFDDFVSASVSAPAAPRAPLYHTPPHVTLPPVAALPSGPPPAYPAPSTFSTAEQVRPTMAAAVVPTQSLLHGTSEELHNVFLQSSSHYSAAAAMKHDPGELVGPMPMVPQQAVSTSPAKSSERPVAKGLDELDAIGQKLIEQQMPIDMFVSGQNKFQPPRKTPMNLMQKSAPAVSATMTAASSAITKTTSTPTSPAQVLPLTDLFIHLENVQPGTLSPLNVYDKGGLRTVMHFAKNAPREDVAVMVVSTINMNTVSVKGFTFQAAVPKVMKVKLQPASAADLPAFNPILPPAAITQVMLLANPLKEKIKLKYKITYLMNDNQVVEVGDVENFPIP</sequence>
<dbReference type="InterPro" id="IPR027422">
    <property type="entry name" value="GGA1-3"/>
</dbReference>
<evidence type="ECO:0000256" key="3">
    <source>
        <dbReference type="ARBA" id="ARBA00008099"/>
    </source>
</evidence>
<proteinExistence type="inferred from homology"/>
<evidence type="ECO:0000256" key="1">
    <source>
        <dbReference type="ARBA" id="ARBA00004150"/>
    </source>
</evidence>
<evidence type="ECO:0000256" key="7">
    <source>
        <dbReference type="ARBA" id="ARBA00022927"/>
    </source>
</evidence>
<keyword evidence="13" id="KW-1185">Reference proteome</keyword>
<dbReference type="InterPro" id="IPR008153">
    <property type="entry name" value="GAE_dom"/>
</dbReference>
<comment type="subcellular location">
    <subcellularLocation>
        <location evidence="2">Early endosome membrane</location>
        <topology evidence="2">Peripheral membrane protein</topology>
    </subcellularLocation>
    <subcellularLocation>
        <location evidence="1">Golgi apparatus</location>
        <location evidence="1">trans-Golgi network membrane</location>
        <topology evidence="1">Peripheral membrane protein</topology>
    </subcellularLocation>
</comment>
<dbReference type="Pfam" id="PF18308">
    <property type="entry name" value="GGA_N-GAT"/>
    <property type="match status" value="1"/>
</dbReference>
<dbReference type="Pfam" id="PF00790">
    <property type="entry name" value="VHS"/>
    <property type="match status" value="1"/>
</dbReference>
<feature type="domain" description="GAE" evidence="11">
    <location>
        <begin position="621"/>
        <end position="740"/>
    </location>
</feature>
<evidence type="ECO:0000313" key="13">
    <source>
        <dbReference type="Proteomes" id="UP000695022"/>
    </source>
</evidence>
<keyword evidence="8" id="KW-0333">Golgi apparatus</keyword>
<evidence type="ECO:0000256" key="6">
    <source>
        <dbReference type="ARBA" id="ARBA00022843"/>
    </source>
</evidence>
<dbReference type="PROSITE" id="PS50179">
    <property type="entry name" value="VHS"/>
    <property type="match status" value="1"/>
</dbReference>
<dbReference type="InterPro" id="IPR013041">
    <property type="entry name" value="Clathrin_app_Ig-like_sf"/>
</dbReference>
<dbReference type="CDD" id="cd03567">
    <property type="entry name" value="VHS_GGA_metazoan"/>
    <property type="match status" value="1"/>
</dbReference>
<evidence type="ECO:0000313" key="14">
    <source>
        <dbReference type="RefSeq" id="XP_014672557.1"/>
    </source>
</evidence>
<accession>A0ABM1EK36</accession>
<dbReference type="InterPro" id="IPR008942">
    <property type="entry name" value="ENTH_VHS"/>
</dbReference>
<dbReference type="Gene3D" id="1.20.5.170">
    <property type="match status" value="1"/>
</dbReference>
<dbReference type="RefSeq" id="XP_014672557.1">
    <property type="nucleotide sequence ID" value="XM_014817071.1"/>
</dbReference>
<keyword evidence="5" id="KW-0967">Endosome</keyword>
<dbReference type="Proteomes" id="UP000695022">
    <property type="component" value="Unplaced"/>
</dbReference>
<dbReference type="PROSITE" id="PS50180">
    <property type="entry name" value="GAE"/>
    <property type="match status" value="1"/>
</dbReference>
<dbReference type="InterPro" id="IPR041198">
    <property type="entry name" value="GGA_N-GAT"/>
</dbReference>
<evidence type="ECO:0000259" key="12">
    <source>
        <dbReference type="PROSITE" id="PS50909"/>
    </source>
</evidence>
<dbReference type="Pfam" id="PF02883">
    <property type="entry name" value="Alpha_adaptinC2"/>
    <property type="match status" value="1"/>
</dbReference>
<gene>
    <name evidence="14" type="primary">LOC106813026</name>
</gene>
<dbReference type="SMART" id="SM00809">
    <property type="entry name" value="Alpha_adaptinC2"/>
    <property type="match status" value="1"/>
</dbReference>
<dbReference type="Pfam" id="PF03127">
    <property type="entry name" value="GAT"/>
    <property type="match status" value="1"/>
</dbReference>
<evidence type="ECO:0000256" key="4">
    <source>
        <dbReference type="ARBA" id="ARBA00022448"/>
    </source>
</evidence>
<dbReference type="PANTHER" id="PTHR45905:SF1">
    <property type="entry name" value="GOLGI-LOCALIZED, GAMMA-ADAPTIN EAR CONTAINING, ARF BINDING PROTEIN"/>
    <property type="match status" value="1"/>
</dbReference>
<dbReference type="SUPFAM" id="SSF49348">
    <property type="entry name" value="Clathrin adaptor appendage domain"/>
    <property type="match status" value="1"/>
</dbReference>